<proteinExistence type="predicted"/>
<organism evidence="1 2">
    <name type="scientific">Pseudomonas fluorescens</name>
    <dbReference type="NCBI Taxonomy" id="294"/>
    <lineage>
        <taxon>Bacteria</taxon>
        <taxon>Pseudomonadati</taxon>
        <taxon>Pseudomonadota</taxon>
        <taxon>Gammaproteobacteria</taxon>
        <taxon>Pseudomonadales</taxon>
        <taxon>Pseudomonadaceae</taxon>
        <taxon>Pseudomonas</taxon>
    </lineage>
</organism>
<sequence length="253" mass="29116">MFEQELRPYLDRLAQHPIYGAIRSVEHVRIFMSHHVFAVWDFMSLAKRLQRDFTCVELPWMPVLNEDSARLINEIITGEESDIGHDGHPVSHFRLYLDAMTEVSAPTEKIDTFIRQFAHSYSLGKSLDQSRAPAYVKTFVKHTIKTARNSSTAEVASSFLFGREDPIPQMFQTLMERWELTAHQAPKLTYYLNRHIEVDSGDHGPGAQKILSRLIITPQVREKALQAAIDAIEHRIKLWNGIYREIKKSDACA</sequence>
<dbReference type="Pfam" id="PF11251">
    <property type="entry name" value="DUF3050"/>
    <property type="match status" value="1"/>
</dbReference>
<dbReference type="OrthoDB" id="9791270at2"/>
<dbReference type="Proteomes" id="UP000375525">
    <property type="component" value="Unassembled WGS sequence"/>
</dbReference>
<accession>A0A5E7PP97</accession>
<dbReference type="SUPFAM" id="SSF48613">
    <property type="entry name" value="Heme oxygenase-like"/>
    <property type="match status" value="1"/>
</dbReference>
<evidence type="ECO:0008006" key="3">
    <source>
        <dbReference type="Google" id="ProtNLM"/>
    </source>
</evidence>
<dbReference type="EMBL" id="CABVIH010000033">
    <property type="protein sequence ID" value="VVP51666.1"/>
    <property type="molecule type" value="Genomic_DNA"/>
</dbReference>
<evidence type="ECO:0000313" key="1">
    <source>
        <dbReference type="EMBL" id="VVP51666.1"/>
    </source>
</evidence>
<dbReference type="InterPro" id="IPR016084">
    <property type="entry name" value="Haem_Oase-like_multi-hlx"/>
</dbReference>
<evidence type="ECO:0000313" key="2">
    <source>
        <dbReference type="Proteomes" id="UP000375525"/>
    </source>
</evidence>
<dbReference type="AlphaFoldDB" id="A0A5E7PP97"/>
<protein>
    <recommendedName>
        <fullName evidence="3">DUF3050 domain-containing protein</fullName>
    </recommendedName>
</protein>
<dbReference type="Gene3D" id="1.20.910.10">
    <property type="entry name" value="Heme oxygenase-like"/>
    <property type="match status" value="1"/>
</dbReference>
<name>A0A5E7PP97_PSEFL</name>
<gene>
    <name evidence="1" type="ORF">PS880_05402</name>
</gene>
<dbReference type="RefSeq" id="WP_150782181.1">
    <property type="nucleotide sequence ID" value="NZ_CABVIH010000033.1"/>
</dbReference>
<dbReference type="InterPro" id="IPR024423">
    <property type="entry name" value="DUF3050"/>
</dbReference>
<reference evidence="1 2" key="1">
    <citation type="submission" date="2019-09" db="EMBL/GenBank/DDBJ databases">
        <authorList>
            <person name="Chandra G."/>
            <person name="Truman W A."/>
        </authorList>
    </citation>
    <scope>NUCLEOTIDE SEQUENCE [LARGE SCALE GENOMIC DNA]</scope>
    <source>
        <strain evidence="1">PS880</strain>
    </source>
</reference>